<organism evidence="2 3">
    <name type="scientific">Brumimicrobium glaciale</name>
    <dbReference type="NCBI Taxonomy" id="200475"/>
    <lineage>
        <taxon>Bacteria</taxon>
        <taxon>Pseudomonadati</taxon>
        <taxon>Bacteroidota</taxon>
        <taxon>Flavobacteriia</taxon>
        <taxon>Flavobacteriales</taxon>
        <taxon>Crocinitomicaceae</taxon>
        <taxon>Brumimicrobium</taxon>
    </lineage>
</organism>
<dbReference type="Proteomes" id="UP000293952">
    <property type="component" value="Unassembled WGS sequence"/>
</dbReference>
<evidence type="ECO:0000313" key="2">
    <source>
        <dbReference type="EMBL" id="RYM33511.1"/>
    </source>
</evidence>
<evidence type="ECO:0000313" key="3">
    <source>
        <dbReference type="Proteomes" id="UP000293952"/>
    </source>
</evidence>
<feature type="chain" id="PRO_5020537097" evidence="1">
    <location>
        <begin position="23"/>
        <end position="148"/>
    </location>
</feature>
<dbReference type="EMBL" id="SETE01000004">
    <property type="protein sequence ID" value="RYM33511.1"/>
    <property type="molecule type" value="Genomic_DNA"/>
</dbReference>
<protein>
    <submittedName>
        <fullName evidence="2">Uncharacterized protein</fullName>
    </submittedName>
</protein>
<comment type="caution">
    <text evidence="2">The sequence shown here is derived from an EMBL/GenBank/DDBJ whole genome shotgun (WGS) entry which is preliminary data.</text>
</comment>
<dbReference type="AlphaFoldDB" id="A0A4Q4KJQ6"/>
<name>A0A4Q4KJQ6_9FLAO</name>
<evidence type="ECO:0000256" key="1">
    <source>
        <dbReference type="SAM" id="SignalP"/>
    </source>
</evidence>
<accession>A0A4Q4KJQ6</accession>
<keyword evidence="1" id="KW-0732">Signal</keyword>
<reference evidence="2 3" key="1">
    <citation type="submission" date="2019-02" db="EMBL/GenBank/DDBJ databases">
        <title>Genome sequence of the sea-ice species Brumimicrobium glaciale.</title>
        <authorList>
            <person name="Bowman J.P."/>
        </authorList>
    </citation>
    <scope>NUCLEOTIDE SEQUENCE [LARGE SCALE GENOMIC DNA]</scope>
    <source>
        <strain evidence="2 3">IC156</strain>
    </source>
</reference>
<keyword evidence="3" id="KW-1185">Reference proteome</keyword>
<gene>
    <name evidence="2" type="ORF">ERX46_11270</name>
</gene>
<dbReference type="OrthoDB" id="1467765at2"/>
<feature type="signal peptide" evidence="1">
    <location>
        <begin position="1"/>
        <end position="22"/>
    </location>
</feature>
<sequence length="148" mass="17159">MKYLIQLILLIFSFSSTTFLFAQNKSTDQLVEEFLGTSKYENCIIDNPGLIEYLKMKSTEGYEIETVSKEKFSSYKELPKVLYLKKEISANQFSKATKSPDFNFLNYSFPTIEEGAFRLSKNERSVIVIYSSQNINRKVRNIKSISNK</sequence>
<proteinExistence type="predicted"/>
<dbReference type="RefSeq" id="WP_130093971.1">
    <property type="nucleotide sequence ID" value="NZ_SETE01000004.1"/>
</dbReference>